<evidence type="ECO:0000256" key="4">
    <source>
        <dbReference type="ARBA" id="ARBA00022519"/>
    </source>
</evidence>
<reference evidence="11" key="2">
    <citation type="submission" date="2018-07" db="EMBL/GenBank/DDBJ databases">
        <authorList>
            <consortium name="NCBI Pathogen Detection Project"/>
        </authorList>
    </citation>
    <scope>NUCLEOTIDE SEQUENCE</scope>
    <source>
        <strain evidence="11">3472-64</strain>
    </source>
</reference>
<keyword evidence="3 9" id="KW-1003">Cell membrane</keyword>
<dbReference type="SUPFAM" id="SSF103473">
    <property type="entry name" value="MFS general substrate transporter"/>
    <property type="match status" value="1"/>
</dbReference>
<feature type="transmembrane region" description="Helical" evidence="9">
    <location>
        <begin position="48"/>
        <end position="68"/>
    </location>
</feature>
<evidence type="ECO:0000259" key="10">
    <source>
        <dbReference type="PROSITE" id="PS50850"/>
    </source>
</evidence>
<dbReference type="InterPro" id="IPR011701">
    <property type="entry name" value="MFS"/>
</dbReference>
<feature type="transmembrane region" description="Helical" evidence="9">
    <location>
        <begin position="333"/>
        <end position="352"/>
    </location>
</feature>
<evidence type="ECO:0000256" key="5">
    <source>
        <dbReference type="ARBA" id="ARBA00022597"/>
    </source>
</evidence>
<feature type="transmembrane region" description="Helical" evidence="9">
    <location>
        <begin position="244"/>
        <end position="264"/>
    </location>
</feature>
<comment type="caution">
    <text evidence="11">The sequence shown here is derived from an EMBL/GenBank/DDBJ whole genome shotgun (WGS) entry which is preliminary data.</text>
</comment>
<feature type="transmembrane region" description="Helical" evidence="9">
    <location>
        <begin position="301"/>
        <end position="321"/>
    </location>
</feature>
<comment type="similarity">
    <text evidence="9">Belongs to the major facilitator superfamily. SotB (TC 2.A.1.2) family.</text>
</comment>
<dbReference type="EMBL" id="DAATEH010000002">
    <property type="protein sequence ID" value="HAE8207165.1"/>
    <property type="molecule type" value="Genomic_DNA"/>
</dbReference>
<feature type="domain" description="Major facilitator superfamily (MFS) profile" evidence="10">
    <location>
        <begin position="14"/>
        <end position="388"/>
    </location>
</feature>
<dbReference type="GO" id="GO:0005886">
    <property type="term" value="C:plasma membrane"/>
    <property type="evidence" value="ECO:0007669"/>
    <property type="project" value="UniProtKB-SubCell"/>
</dbReference>
<protein>
    <recommendedName>
        <fullName evidence="9">Probable sugar efflux transporter</fullName>
    </recommendedName>
</protein>
<evidence type="ECO:0000256" key="6">
    <source>
        <dbReference type="ARBA" id="ARBA00022692"/>
    </source>
</evidence>
<evidence type="ECO:0000256" key="3">
    <source>
        <dbReference type="ARBA" id="ARBA00022475"/>
    </source>
</evidence>
<evidence type="ECO:0000256" key="7">
    <source>
        <dbReference type="ARBA" id="ARBA00022989"/>
    </source>
</evidence>
<keyword evidence="2 9" id="KW-0813">Transport</keyword>
<comment type="subcellular location">
    <subcellularLocation>
        <location evidence="1">Cell inner membrane</location>
        <topology evidence="1">Multi-pass membrane protein</topology>
    </subcellularLocation>
    <subcellularLocation>
        <location evidence="9">Cell membrane</location>
        <topology evidence="9">Multi-pass membrane protein</topology>
    </subcellularLocation>
</comment>
<reference evidence="11" key="1">
    <citation type="journal article" date="2018" name="Genome Biol.">
        <title>SKESA: strategic k-mer extension for scrupulous assemblies.</title>
        <authorList>
            <person name="Souvorov A."/>
            <person name="Agarwala R."/>
            <person name="Lipman D.J."/>
        </authorList>
    </citation>
    <scope>NUCLEOTIDE SEQUENCE</scope>
    <source>
        <strain evidence="11">3472-64</strain>
    </source>
</reference>
<dbReference type="PANTHER" id="PTHR43124:SF4">
    <property type="entry name" value="SUGAR EFFLUX TRANSPORTER"/>
    <property type="match status" value="1"/>
</dbReference>
<keyword evidence="6 9" id="KW-0812">Transmembrane</keyword>
<feature type="transmembrane region" description="Helical" evidence="9">
    <location>
        <begin position="139"/>
        <end position="157"/>
    </location>
</feature>
<evidence type="ECO:0000256" key="8">
    <source>
        <dbReference type="ARBA" id="ARBA00023136"/>
    </source>
</evidence>
<evidence type="ECO:0000256" key="2">
    <source>
        <dbReference type="ARBA" id="ARBA00022448"/>
    </source>
</evidence>
<evidence type="ECO:0000256" key="9">
    <source>
        <dbReference type="HAMAP-Rule" id="MF_00517"/>
    </source>
</evidence>
<sequence length="396" mass="42393">MTINPVSRKVAWLRVVTLAIAAFIFNTTEFVPVGLLSDIAESFHMQTAQVGIMLTIYAWVVAVMSLPFMLLTSQMERRKLLICLFVLFIASHVLSFLAWNFTVLVISRIGIAFAHAIFWSITASLAIRLAPAGKRAQALSLLATGTALAMVLGLPIGRVVGQYFGWRTTFFAIGMGALITLLCLIKLLPKLPSEHSGSLKSLPLLFRRPALMSLYVLTVVVVTAHYTAYSYIEPFVQNVAGLSANFATVLLLILGGAGIIGSLVFGKLGNRHASSLVSVAIALLVVCLLLLLPAADSEAHLAILSIFWGIAIMVIGLGMQVKVLALAPDATDVAMALFSGIFNIGIGAGALVGNQVSLHWSMSAIGYIGAIPACAALVWAVLIFRKWPVTLEEQPH</sequence>
<keyword evidence="8 9" id="KW-0472">Membrane</keyword>
<keyword evidence="5 9" id="KW-0762">Sugar transport</keyword>
<dbReference type="HAMAP" id="MF_00517">
    <property type="entry name" value="MFS_SotB"/>
    <property type="match status" value="1"/>
</dbReference>
<feature type="transmembrane region" description="Helical" evidence="9">
    <location>
        <begin position="105"/>
        <end position="127"/>
    </location>
</feature>
<feature type="transmembrane region" description="Helical" evidence="9">
    <location>
        <begin position="80"/>
        <end position="99"/>
    </location>
</feature>
<dbReference type="AlphaFoldDB" id="A0A737H252"/>
<feature type="transmembrane region" description="Helical" evidence="9">
    <location>
        <begin position="276"/>
        <end position="295"/>
    </location>
</feature>
<dbReference type="InterPro" id="IPR020846">
    <property type="entry name" value="MFS_dom"/>
</dbReference>
<dbReference type="Pfam" id="PF07690">
    <property type="entry name" value="MFS_1"/>
    <property type="match status" value="1"/>
</dbReference>
<name>A0A737H252_SALER</name>
<dbReference type="PANTHER" id="PTHR43124">
    <property type="entry name" value="PURINE EFFLUX PUMP PBUE"/>
    <property type="match status" value="1"/>
</dbReference>
<keyword evidence="7 9" id="KW-1133">Transmembrane helix</keyword>
<feature type="transmembrane region" description="Helical" evidence="9">
    <location>
        <begin position="210"/>
        <end position="232"/>
    </location>
</feature>
<dbReference type="PROSITE" id="PS50850">
    <property type="entry name" value="MFS"/>
    <property type="match status" value="1"/>
</dbReference>
<feature type="transmembrane region" description="Helical" evidence="9">
    <location>
        <begin position="364"/>
        <end position="384"/>
    </location>
</feature>
<keyword evidence="4" id="KW-0997">Cell inner membrane</keyword>
<dbReference type="CDD" id="cd17324">
    <property type="entry name" value="MFS_NepI_like"/>
    <property type="match status" value="1"/>
</dbReference>
<dbReference type="Gene3D" id="1.20.1250.20">
    <property type="entry name" value="MFS general substrate transporter like domains"/>
    <property type="match status" value="1"/>
</dbReference>
<comment type="function">
    <text evidence="9">Involved in the efflux of sugars. The physiological role may be the reduction of the intracellular concentration of toxic sugars or sugar metabolites.</text>
</comment>
<dbReference type="InterPro" id="IPR036259">
    <property type="entry name" value="MFS_trans_sf"/>
</dbReference>
<evidence type="ECO:0000313" key="11">
    <source>
        <dbReference type="EMBL" id="HAE8207165.1"/>
    </source>
</evidence>
<gene>
    <name evidence="9" type="primary">sotB</name>
    <name evidence="11" type="ORF">GND11_000424</name>
</gene>
<dbReference type="NCBIfam" id="NF002921">
    <property type="entry name" value="PRK03545.1"/>
    <property type="match status" value="1"/>
</dbReference>
<dbReference type="GO" id="GO:0015144">
    <property type="term" value="F:carbohydrate transmembrane transporter activity"/>
    <property type="evidence" value="ECO:0007669"/>
    <property type="project" value="UniProtKB-UniRule"/>
</dbReference>
<feature type="transmembrane region" description="Helical" evidence="9">
    <location>
        <begin position="169"/>
        <end position="189"/>
    </location>
</feature>
<organism evidence="11">
    <name type="scientific">Salmonella enterica subsp. salamae serovar 42:f,g,t:--</name>
    <dbReference type="NCBI Taxonomy" id="41518"/>
    <lineage>
        <taxon>Bacteria</taxon>
        <taxon>Pseudomonadati</taxon>
        <taxon>Pseudomonadota</taxon>
        <taxon>Gammaproteobacteria</taxon>
        <taxon>Enterobacterales</taxon>
        <taxon>Enterobacteriaceae</taxon>
        <taxon>Salmonella</taxon>
    </lineage>
</organism>
<dbReference type="InterPro" id="IPR050189">
    <property type="entry name" value="MFS_Efflux_Transporters"/>
</dbReference>
<accession>A0A737H252</accession>
<proteinExistence type="inferred from homology"/>
<feature type="transmembrane region" description="Helical" evidence="9">
    <location>
        <begin position="12"/>
        <end position="36"/>
    </location>
</feature>
<evidence type="ECO:0000256" key="1">
    <source>
        <dbReference type="ARBA" id="ARBA00004429"/>
    </source>
</evidence>
<dbReference type="InterPro" id="IPR023495">
    <property type="entry name" value="Sugar_effux_transptr_put"/>
</dbReference>